<dbReference type="GO" id="GO:0006629">
    <property type="term" value="P:lipid metabolic process"/>
    <property type="evidence" value="ECO:0007669"/>
    <property type="project" value="InterPro"/>
</dbReference>
<evidence type="ECO:0000313" key="4">
    <source>
        <dbReference type="Proteomes" id="UP000216113"/>
    </source>
</evidence>
<feature type="domain" description="Fatty acid desaturase" evidence="2">
    <location>
        <begin position="71"/>
        <end position="334"/>
    </location>
</feature>
<accession>A0A266LXK7</accession>
<dbReference type="Proteomes" id="UP000216113">
    <property type="component" value="Unassembled WGS sequence"/>
</dbReference>
<feature type="transmembrane region" description="Helical" evidence="1">
    <location>
        <begin position="40"/>
        <end position="61"/>
    </location>
</feature>
<dbReference type="AlphaFoldDB" id="A0A266LXK7"/>
<comment type="caution">
    <text evidence="3">The sequence shown here is derived from an EMBL/GenBank/DDBJ whole genome shotgun (WGS) entry which is preliminary data.</text>
</comment>
<sequence>MNTVNRAPRTPLPKTEQDLINDVTQKITQHSNELRKRYRILGFQNTLGASVMAVSVAGMIITGTLYIKGIIPGWLCILINALLTSFIHELEHDLIHRLYFRKQPVAHNLMMLLCWIARPGMPSPWLRRELHFHHHKESGTQTDVEAWITTSGSQWGAKRFLKLIDGFVFGIVNALFAPTWKEKIRLTVKVLRLNAPMGLVYWGCWYIFLGYHLYTWVSSLMGHSVELSAGAALLMQVVNGAVVIIVAPNIIRQFCLFFISSNIHYFGDVMPRNPLQQTQVMNRWWLWPFQLFCFNFGSTHCIHHFVVKDPFYLRQMTAPFAHKVLAQAGVRFNDFGTYKRSNRYNFSQPEV</sequence>
<dbReference type="EMBL" id="NQKL01000004">
    <property type="protein sequence ID" value="OZY42763.1"/>
    <property type="molecule type" value="Genomic_DNA"/>
</dbReference>
<protein>
    <submittedName>
        <fullName evidence="3">Fatty acid desaturase</fullName>
    </submittedName>
</protein>
<proteinExistence type="predicted"/>
<evidence type="ECO:0000313" key="3">
    <source>
        <dbReference type="EMBL" id="OZY42763.1"/>
    </source>
</evidence>
<evidence type="ECO:0000256" key="1">
    <source>
        <dbReference type="SAM" id="Phobius"/>
    </source>
</evidence>
<feature type="transmembrane region" description="Helical" evidence="1">
    <location>
        <begin position="67"/>
        <end position="87"/>
    </location>
</feature>
<keyword evidence="1" id="KW-1133">Transmembrane helix</keyword>
<dbReference type="Pfam" id="PF00487">
    <property type="entry name" value="FA_desaturase"/>
    <property type="match status" value="1"/>
</dbReference>
<name>A0A266LXK7_PSEFR</name>
<reference evidence="3 4" key="1">
    <citation type="submission" date="2017-08" db="EMBL/GenBank/DDBJ databases">
        <title>Genomic and metabolic characterisation of spoilage-associated Pseudomonas species.</title>
        <authorList>
            <person name="Stanborough T."/>
            <person name="Fegan N."/>
            <person name="Powell S.M."/>
            <person name="Singh T."/>
            <person name="Tamplin M.L."/>
            <person name="Chandry P.S."/>
        </authorList>
    </citation>
    <scope>NUCLEOTIDE SEQUENCE [LARGE SCALE GENOMIC DNA]</scope>
    <source>
        <strain evidence="3 4">F1820</strain>
    </source>
</reference>
<dbReference type="RefSeq" id="WP_095028543.1">
    <property type="nucleotide sequence ID" value="NZ_NQKL01000004.1"/>
</dbReference>
<organism evidence="3 4">
    <name type="scientific">Pseudomonas fragi</name>
    <dbReference type="NCBI Taxonomy" id="296"/>
    <lineage>
        <taxon>Bacteria</taxon>
        <taxon>Pseudomonadati</taxon>
        <taxon>Pseudomonadota</taxon>
        <taxon>Gammaproteobacteria</taxon>
        <taxon>Pseudomonadales</taxon>
        <taxon>Pseudomonadaceae</taxon>
        <taxon>Pseudomonas</taxon>
    </lineage>
</organism>
<keyword evidence="1" id="KW-0472">Membrane</keyword>
<dbReference type="InterPro" id="IPR005804">
    <property type="entry name" value="FA_desaturase_dom"/>
</dbReference>
<keyword evidence="1" id="KW-0812">Transmembrane</keyword>
<gene>
    <name evidence="3" type="ORF">CJF43_06990</name>
</gene>
<evidence type="ECO:0000259" key="2">
    <source>
        <dbReference type="Pfam" id="PF00487"/>
    </source>
</evidence>
<feature type="transmembrane region" description="Helical" evidence="1">
    <location>
        <begin position="229"/>
        <end position="251"/>
    </location>
</feature>